<evidence type="ECO:0000313" key="3">
    <source>
        <dbReference type="WBParaSite" id="SSLN_0001814301-mRNA-1"/>
    </source>
</evidence>
<keyword evidence="2" id="KW-1185">Reference proteome</keyword>
<dbReference type="OrthoDB" id="19944at2759"/>
<dbReference type="STRING" id="70667.A0A183TLY1"/>
<protein>
    <submittedName>
        <fullName evidence="3">LAGLIDADG_2 domain-containing protein</fullName>
    </submittedName>
</protein>
<dbReference type="WBParaSite" id="SSLN_0001814301-mRNA-1">
    <property type="protein sequence ID" value="SSLN_0001814301-mRNA-1"/>
    <property type="gene ID" value="SSLN_0001814301"/>
</dbReference>
<dbReference type="EMBL" id="UYSU01042577">
    <property type="protein sequence ID" value="VDM03865.1"/>
    <property type="molecule type" value="Genomic_DNA"/>
</dbReference>
<name>A0A183TLY1_SCHSO</name>
<evidence type="ECO:0000313" key="1">
    <source>
        <dbReference type="EMBL" id="VDM03865.1"/>
    </source>
</evidence>
<dbReference type="AlphaFoldDB" id="A0A183TLY1"/>
<organism evidence="3">
    <name type="scientific">Schistocephalus solidus</name>
    <name type="common">Tapeworm</name>
    <dbReference type="NCBI Taxonomy" id="70667"/>
    <lineage>
        <taxon>Eukaryota</taxon>
        <taxon>Metazoa</taxon>
        <taxon>Spiralia</taxon>
        <taxon>Lophotrochozoa</taxon>
        <taxon>Platyhelminthes</taxon>
        <taxon>Cestoda</taxon>
        <taxon>Eucestoda</taxon>
        <taxon>Diphyllobothriidea</taxon>
        <taxon>Diphyllobothriidae</taxon>
        <taxon>Schistocephalus</taxon>
    </lineage>
</organism>
<proteinExistence type="predicted"/>
<gene>
    <name evidence="1" type="ORF">SSLN_LOCUS17479</name>
</gene>
<reference evidence="1 2" key="2">
    <citation type="submission" date="2018-11" db="EMBL/GenBank/DDBJ databases">
        <authorList>
            <consortium name="Pathogen Informatics"/>
        </authorList>
    </citation>
    <scope>NUCLEOTIDE SEQUENCE [LARGE SCALE GENOMIC DNA]</scope>
    <source>
        <strain evidence="1 2">NST_G2</strain>
    </source>
</reference>
<dbReference type="Proteomes" id="UP000275846">
    <property type="component" value="Unassembled WGS sequence"/>
</dbReference>
<accession>A0A183TLY1</accession>
<evidence type="ECO:0000313" key="2">
    <source>
        <dbReference type="Proteomes" id="UP000275846"/>
    </source>
</evidence>
<sequence length="185" mass="20238">MDLAISPVTACFYVVDCPVDLVPAFYAVGSHGKRAASSAFSVPCATGPPSVVGSRGPQDQPAPNSLDAFSSRKWPINGGEWGSNLCSYQELIITGDEFVLSQVLSQFLPYGERYLPHRRSETACSVQCEIYVRQSFHATAVQRAIIELLQDYGLCAPAGFANSRQRRSIILVLYSRVEHLQTQPP</sequence>
<reference evidence="3" key="1">
    <citation type="submission" date="2016-06" db="UniProtKB">
        <authorList>
            <consortium name="WormBaseParasite"/>
        </authorList>
    </citation>
    <scope>IDENTIFICATION</scope>
</reference>